<accession>A0A9W6CTH1</accession>
<protein>
    <recommendedName>
        <fullName evidence="3">LysM domain-containing protein</fullName>
    </recommendedName>
</protein>
<evidence type="ECO:0000313" key="5">
    <source>
        <dbReference type="Proteomes" id="UP001144396"/>
    </source>
</evidence>
<organism evidence="4 5">
    <name type="scientific">Agromyces rhizosphaerae</name>
    <dbReference type="NCBI Taxonomy" id="88374"/>
    <lineage>
        <taxon>Bacteria</taxon>
        <taxon>Bacillati</taxon>
        <taxon>Actinomycetota</taxon>
        <taxon>Actinomycetes</taxon>
        <taxon>Micrococcales</taxon>
        <taxon>Microbacteriaceae</taxon>
        <taxon>Agromyces</taxon>
    </lineage>
</organism>
<keyword evidence="2" id="KW-0812">Transmembrane</keyword>
<dbReference type="EMBL" id="BSDP01000001">
    <property type="protein sequence ID" value="GLI25791.1"/>
    <property type="molecule type" value="Genomic_DNA"/>
</dbReference>
<dbReference type="RefSeq" id="WP_281881762.1">
    <property type="nucleotide sequence ID" value="NZ_BSDP01000001.1"/>
</dbReference>
<feature type="compositionally biased region" description="Polar residues" evidence="1">
    <location>
        <begin position="14"/>
        <end position="24"/>
    </location>
</feature>
<evidence type="ECO:0000259" key="3">
    <source>
        <dbReference type="SMART" id="SM00257"/>
    </source>
</evidence>
<keyword evidence="5" id="KW-1185">Reference proteome</keyword>
<dbReference type="Pfam" id="PF01476">
    <property type="entry name" value="LysM"/>
    <property type="match status" value="1"/>
</dbReference>
<evidence type="ECO:0000256" key="2">
    <source>
        <dbReference type="SAM" id="Phobius"/>
    </source>
</evidence>
<dbReference type="InterPro" id="IPR036779">
    <property type="entry name" value="LysM_dom_sf"/>
</dbReference>
<proteinExistence type="predicted"/>
<comment type="caution">
    <text evidence="4">The sequence shown here is derived from an EMBL/GenBank/DDBJ whole genome shotgun (WGS) entry which is preliminary data.</text>
</comment>
<dbReference type="InterPro" id="IPR018392">
    <property type="entry name" value="LysM"/>
</dbReference>
<dbReference type="AlphaFoldDB" id="A0A9W6CTH1"/>
<gene>
    <name evidence="4" type="ORF">ARHIZOSPH14_00330</name>
</gene>
<name>A0A9W6CTH1_9MICO</name>
<evidence type="ECO:0000313" key="4">
    <source>
        <dbReference type="EMBL" id="GLI25791.1"/>
    </source>
</evidence>
<dbReference type="SMART" id="SM00257">
    <property type="entry name" value="LysM"/>
    <property type="match status" value="1"/>
</dbReference>
<sequence>MTMAIHSGTVFGSPRTTTSGQSTDAPAGGSRVRTRLRLTRRGRLVFGTLGVLVVLAFALLLPLAASPAVAGDEAAEPLEVITVEHGQSLWAIAESIAPQADPREVIADILSLNGLESAELVPGQQLALPAGR</sequence>
<evidence type="ECO:0000256" key="1">
    <source>
        <dbReference type="SAM" id="MobiDB-lite"/>
    </source>
</evidence>
<reference evidence="4" key="1">
    <citation type="submission" date="2022-12" db="EMBL/GenBank/DDBJ databases">
        <title>Reference genome sequencing for broad-spectrum identification of bacterial and archaeal isolates by mass spectrometry.</title>
        <authorList>
            <person name="Sekiguchi Y."/>
            <person name="Tourlousse D.M."/>
        </authorList>
    </citation>
    <scope>NUCLEOTIDE SEQUENCE</scope>
    <source>
        <strain evidence="4">14</strain>
    </source>
</reference>
<feature type="domain" description="LysM" evidence="3">
    <location>
        <begin position="80"/>
        <end position="129"/>
    </location>
</feature>
<keyword evidence="2" id="KW-1133">Transmembrane helix</keyword>
<keyword evidence="2" id="KW-0472">Membrane</keyword>
<feature type="transmembrane region" description="Helical" evidence="2">
    <location>
        <begin position="44"/>
        <end position="65"/>
    </location>
</feature>
<dbReference type="Proteomes" id="UP001144396">
    <property type="component" value="Unassembled WGS sequence"/>
</dbReference>
<dbReference type="Gene3D" id="3.10.350.10">
    <property type="entry name" value="LysM domain"/>
    <property type="match status" value="1"/>
</dbReference>
<feature type="region of interest" description="Disordered" evidence="1">
    <location>
        <begin position="1"/>
        <end position="31"/>
    </location>
</feature>